<name>A0A2S4JFI8_9SPIO</name>
<proteinExistence type="predicted"/>
<gene>
    <name evidence="2" type="ORF">AU468_13780</name>
</gene>
<keyword evidence="1" id="KW-0732">Signal</keyword>
<feature type="signal peptide" evidence="1">
    <location>
        <begin position="1"/>
        <end position="34"/>
    </location>
</feature>
<feature type="chain" id="PRO_5015778443" description="DUF5640 domain-containing protein" evidence="1">
    <location>
        <begin position="35"/>
        <end position="123"/>
    </location>
</feature>
<dbReference type="Proteomes" id="UP000237350">
    <property type="component" value="Unassembled WGS sequence"/>
</dbReference>
<comment type="caution">
    <text evidence="2">The sequence shown here is derived from an EMBL/GenBank/DDBJ whole genome shotgun (WGS) entry which is preliminary data.</text>
</comment>
<sequence length="123" mass="13281">MYEGFFNEEKKMKRKNLIICLALLVLPLALGAFAGCGGGGDSLAGTYLCTEHWNEGMVGRITFEFRSDGTVKMSPLGGEGTYEIANGAVTVVNDLMEDGVTLQIQGNTLRIENPLGDVVYTKQ</sequence>
<evidence type="ECO:0000256" key="1">
    <source>
        <dbReference type="SAM" id="SignalP"/>
    </source>
</evidence>
<accession>A0A2S4JFI8</accession>
<evidence type="ECO:0000313" key="2">
    <source>
        <dbReference type="EMBL" id="POQ98283.1"/>
    </source>
</evidence>
<keyword evidence="3" id="KW-1185">Reference proteome</keyword>
<protein>
    <recommendedName>
        <fullName evidence="4">DUF5640 domain-containing protein</fullName>
    </recommendedName>
</protein>
<evidence type="ECO:0008006" key="4">
    <source>
        <dbReference type="Google" id="ProtNLM"/>
    </source>
</evidence>
<dbReference type="EMBL" id="LPWH01000124">
    <property type="protein sequence ID" value="POQ98283.1"/>
    <property type="molecule type" value="Genomic_DNA"/>
</dbReference>
<reference evidence="3" key="1">
    <citation type="submission" date="2015-12" db="EMBL/GenBank/DDBJ databases">
        <authorList>
            <person name="Lodha T.D."/>
            <person name="Chintalapati S."/>
            <person name="Chintalapati V.R."/>
            <person name="Sravanthi T."/>
        </authorList>
    </citation>
    <scope>NUCLEOTIDE SEQUENCE [LARGE SCALE GENOMIC DNA]</scope>
    <source>
        <strain evidence="3">JC133</strain>
    </source>
</reference>
<organism evidence="2 3">
    <name type="scientific">Alkalispirochaeta sphaeroplastigenens</name>
    <dbReference type="NCBI Taxonomy" id="1187066"/>
    <lineage>
        <taxon>Bacteria</taxon>
        <taxon>Pseudomonadati</taxon>
        <taxon>Spirochaetota</taxon>
        <taxon>Spirochaetia</taxon>
        <taxon>Spirochaetales</taxon>
        <taxon>Spirochaetaceae</taxon>
        <taxon>Alkalispirochaeta</taxon>
    </lineage>
</organism>
<dbReference type="AlphaFoldDB" id="A0A2S4JFI8"/>
<evidence type="ECO:0000313" key="3">
    <source>
        <dbReference type="Proteomes" id="UP000237350"/>
    </source>
</evidence>